<dbReference type="PRINTS" id="PR01239">
    <property type="entry name" value="EP450IICYP52"/>
</dbReference>
<comment type="similarity">
    <text evidence="2 8">Belongs to the cytochrome P450 family.</text>
</comment>
<protein>
    <submittedName>
        <fullName evidence="9">Cytochrome P450</fullName>
    </submittedName>
</protein>
<name>A0A5N6TJ14_ASPAV</name>
<dbReference type="InterPro" id="IPR002974">
    <property type="entry name" value="Cyt_P450_E_CYP52_ascomycetes"/>
</dbReference>
<evidence type="ECO:0000256" key="4">
    <source>
        <dbReference type="ARBA" id="ARBA00022723"/>
    </source>
</evidence>
<dbReference type="AlphaFoldDB" id="A0A5N6TJ14"/>
<dbReference type="InterPro" id="IPR036396">
    <property type="entry name" value="Cyt_P450_sf"/>
</dbReference>
<evidence type="ECO:0000256" key="8">
    <source>
        <dbReference type="RuleBase" id="RU000461"/>
    </source>
</evidence>
<evidence type="ECO:0000256" key="7">
    <source>
        <dbReference type="ARBA" id="ARBA00023033"/>
    </source>
</evidence>
<dbReference type="PANTHER" id="PTHR24287">
    <property type="entry name" value="P450, PUTATIVE (EUROFUNG)-RELATED"/>
    <property type="match status" value="1"/>
</dbReference>
<evidence type="ECO:0000256" key="5">
    <source>
        <dbReference type="ARBA" id="ARBA00023002"/>
    </source>
</evidence>
<comment type="cofactor">
    <cofactor evidence="1">
        <name>heme</name>
        <dbReference type="ChEBI" id="CHEBI:30413"/>
    </cofactor>
</comment>
<proteinExistence type="inferred from homology"/>
<evidence type="ECO:0000256" key="2">
    <source>
        <dbReference type="ARBA" id="ARBA00010617"/>
    </source>
</evidence>
<dbReference type="PANTHER" id="PTHR24287:SF1">
    <property type="entry name" value="P450, PUTATIVE (EUROFUNG)-RELATED"/>
    <property type="match status" value="1"/>
</dbReference>
<reference evidence="9 10" key="1">
    <citation type="submission" date="2019-04" db="EMBL/GenBank/DDBJ databases">
        <title>Friends and foes A comparative genomics study of 23 Aspergillus species from section Flavi.</title>
        <authorList>
            <consortium name="DOE Joint Genome Institute"/>
            <person name="Kjaerbolling I."/>
            <person name="Vesth T."/>
            <person name="Frisvad J.C."/>
            <person name="Nybo J.L."/>
            <person name="Theobald S."/>
            <person name="Kildgaard S."/>
            <person name="Isbrandt T."/>
            <person name="Kuo A."/>
            <person name="Sato A."/>
            <person name="Lyhne E.K."/>
            <person name="Kogle M.E."/>
            <person name="Wiebenga A."/>
            <person name="Kun R.S."/>
            <person name="Lubbers R.J."/>
            <person name="Makela M.R."/>
            <person name="Barry K."/>
            <person name="Chovatia M."/>
            <person name="Clum A."/>
            <person name="Daum C."/>
            <person name="Haridas S."/>
            <person name="He G."/>
            <person name="LaButti K."/>
            <person name="Lipzen A."/>
            <person name="Mondo S."/>
            <person name="Riley R."/>
            <person name="Salamov A."/>
            <person name="Simmons B.A."/>
            <person name="Magnuson J.K."/>
            <person name="Henrissat B."/>
            <person name="Mortensen U.H."/>
            <person name="Larsen T.O."/>
            <person name="Devries R.P."/>
            <person name="Grigoriev I.V."/>
            <person name="Machida M."/>
            <person name="Baker S.E."/>
            <person name="Andersen M.R."/>
        </authorList>
    </citation>
    <scope>NUCLEOTIDE SEQUENCE [LARGE SCALE GENOMIC DNA]</scope>
    <source>
        <strain evidence="9 10">IBT 18842</strain>
    </source>
</reference>
<keyword evidence="4 8" id="KW-0479">Metal-binding</keyword>
<keyword evidence="6 8" id="KW-0408">Iron</keyword>
<organism evidence="9 10">
    <name type="scientific">Aspergillus avenaceus</name>
    <dbReference type="NCBI Taxonomy" id="36643"/>
    <lineage>
        <taxon>Eukaryota</taxon>
        <taxon>Fungi</taxon>
        <taxon>Dikarya</taxon>
        <taxon>Ascomycota</taxon>
        <taxon>Pezizomycotina</taxon>
        <taxon>Eurotiomycetes</taxon>
        <taxon>Eurotiomycetidae</taxon>
        <taxon>Eurotiales</taxon>
        <taxon>Aspergillaceae</taxon>
        <taxon>Aspergillus</taxon>
        <taxon>Aspergillus subgen. Circumdati</taxon>
    </lineage>
</organism>
<evidence type="ECO:0000313" key="9">
    <source>
        <dbReference type="EMBL" id="KAE8146091.1"/>
    </source>
</evidence>
<dbReference type="PROSITE" id="PS00086">
    <property type="entry name" value="CYTOCHROME_P450"/>
    <property type="match status" value="1"/>
</dbReference>
<dbReference type="Gene3D" id="1.10.630.10">
    <property type="entry name" value="Cytochrome P450"/>
    <property type="match status" value="2"/>
</dbReference>
<dbReference type="PRINTS" id="PR00385">
    <property type="entry name" value="P450"/>
</dbReference>
<keyword evidence="5 8" id="KW-0560">Oxidoreductase</keyword>
<sequence>MEIHGSEIQDSVTTVCFIYLLYCAFQYWQRYSYDKSFGQKHNCLPMETWLPYKWPLALDVLKRQYDAPPDQRLLLFMSQYFDRVGPNMTFKLFGNQGYFTADPKNVESILSTNFEDWGLGSRRPGLMPMLGEGIFTQDGRLWKHSRELLRRQFVRIHHQDCRIFDEHIDDLIRELRFARGVVDIKSYVFRFTLSTTTALIFGESIVSLPGEETATFESAFDYASYISAIRLRLAQFEWVWKPPKFQEACAVVKDYADKFVQLALDDMVKNGEHSASETHAFIIDLYKELRDPVLVRDQLVHVLIAGRDTTAFTTGESSKITRALIGKMEYLRCVINESQRLYPQLPINVRQSVRTTMIPSGGGPDGKSPVLIPKGTGIGYSVYHMHRLKTLYGEDANSFRPDRWLGDELNGIGWGFMPFHGGPRKCLGRDFALTEASYAIIRIIQAFPGLRLPPELTVVPPGEEKQSLTLVVSSAEGCKVLLN</sequence>
<dbReference type="InterPro" id="IPR017972">
    <property type="entry name" value="Cyt_P450_CS"/>
</dbReference>
<dbReference type="EMBL" id="ML742287">
    <property type="protein sequence ID" value="KAE8146091.1"/>
    <property type="molecule type" value="Genomic_DNA"/>
</dbReference>
<dbReference type="GO" id="GO:0020037">
    <property type="term" value="F:heme binding"/>
    <property type="evidence" value="ECO:0007669"/>
    <property type="project" value="InterPro"/>
</dbReference>
<dbReference type="SUPFAM" id="SSF48264">
    <property type="entry name" value="Cytochrome P450"/>
    <property type="match status" value="1"/>
</dbReference>
<evidence type="ECO:0000256" key="3">
    <source>
        <dbReference type="ARBA" id="ARBA00022617"/>
    </source>
</evidence>
<dbReference type="InterPro" id="IPR001128">
    <property type="entry name" value="Cyt_P450"/>
</dbReference>
<dbReference type="OrthoDB" id="1470350at2759"/>
<keyword evidence="3 8" id="KW-0349">Heme</keyword>
<dbReference type="InterPro" id="IPR047146">
    <property type="entry name" value="Cyt_P450_E_CYP52_fungi"/>
</dbReference>
<accession>A0A5N6TJ14</accession>
<gene>
    <name evidence="9" type="ORF">BDV25DRAFT_133220</name>
</gene>
<keyword evidence="10" id="KW-1185">Reference proteome</keyword>
<evidence type="ECO:0000256" key="1">
    <source>
        <dbReference type="ARBA" id="ARBA00001971"/>
    </source>
</evidence>
<evidence type="ECO:0000313" key="10">
    <source>
        <dbReference type="Proteomes" id="UP000325780"/>
    </source>
</evidence>
<keyword evidence="7 8" id="KW-0503">Monooxygenase</keyword>
<dbReference type="GO" id="GO:0016712">
    <property type="term" value="F:oxidoreductase activity, acting on paired donors, with incorporation or reduction of molecular oxygen, reduced flavin or flavoprotein as one donor, and incorporation of one atom of oxygen"/>
    <property type="evidence" value="ECO:0007669"/>
    <property type="project" value="InterPro"/>
</dbReference>
<dbReference type="Pfam" id="PF00067">
    <property type="entry name" value="p450"/>
    <property type="match status" value="2"/>
</dbReference>
<evidence type="ECO:0000256" key="6">
    <source>
        <dbReference type="ARBA" id="ARBA00023004"/>
    </source>
</evidence>
<dbReference type="Proteomes" id="UP000325780">
    <property type="component" value="Unassembled WGS sequence"/>
</dbReference>
<dbReference type="GO" id="GO:0005506">
    <property type="term" value="F:iron ion binding"/>
    <property type="evidence" value="ECO:0007669"/>
    <property type="project" value="InterPro"/>
</dbReference>